<evidence type="ECO:0000259" key="1">
    <source>
        <dbReference type="PROSITE" id="PS50932"/>
    </source>
</evidence>
<sequence>MRRAGRGRRRATQVSPEARAAVQQAIAELGYVPNRAARALVTQR</sequence>
<dbReference type="Proteomes" id="UP000601027">
    <property type="component" value="Unassembled WGS sequence"/>
</dbReference>
<dbReference type="InterPro" id="IPR010982">
    <property type="entry name" value="Lambda_DNA-bd_dom_sf"/>
</dbReference>
<comment type="caution">
    <text evidence="2">The sequence shown here is derived from an EMBL/GenBank/DDBJ whole genome shotgun (WGS) entry which is preliminary data.</text>
</comment>
<protein>
    <submittedName>
        <fullName evidence="2">LacI family DNA-binding transcriptional regulator</fullName>
    </submittedName>
</protein>
<name>A0ABS1XXN2_9ACTN</name>
<keyword evidence="3" id="KW-1185">Reference proteome</keyword>
<feature type="non-terminal residue" evidence="2">
    <location>
        <position position="44"/>
    </location>
</feature>
<gene>
    <name evidence="2" type="ORF">JNW91_20520</name>
</gene>
<keyword evidence="2" id="KW-0238">DNA-binding</keyword>
<accession>A0ABS1XXN2</accession>
<feature type="domain" description="HTH lacI-type" evidence="1">
    <location>
        <begin position="14"/>
        <end position="42"/>
    </location>
</feature>
<dbReference type="GO" id="GO:0003677">
    <property type="term" value="F:DNA binding"/>
    <property type="evidence" value="ECO:0007669"/>
    <property type="project" value="UniProtKB-KW"/>
</dbReference>
<organism evidence="2 3">
    <name type="scientific">Micromonospora parastrephiae</name>
    <dbReference type="NCBI Taxonomy" id="2806101"/>
    <lineage>
        <taxon>Bacteria</taxon>
        <taxon>Bacillati</taxon>
        <taxon>Actinomycetota</taxon>
        <taxon>Actinomycetes</taxon>
        <taxon>Micromonosporales</taxon>
        <taxon>Micromonosporaceae</taxon>
        <taxon>Micromonospora</taxon>
    </lineage>
</organism>
<dbReference type="Gene3D" id="1.10.260.40">
    <property type="entry name" value="lambda repressor-like DNA-binding domains"/>
    <property type="match status" value="1"/>
</dbReference>
<dbReference type="PROSITE" id="PS50932">
    <property type="entry name" value="HTH_LACI_2"/>
    <property type="match status" value="1"/>
</dbReference>
<dbReference type="InterPro" id="IPR000843">
    <property type="entry name" value="HTH_LacI"/>
</dbReference>
<dbReference type="SUPFAM" id="SSF47413">
    <property type="entry name" value="lambda repressor-like DNA-binding domains"/>
    <property type="match status" value="1"/>
</dbReference>
<evidence type="ECO:0000313" key="2">
    <source>
        <dbReference type="EMBL" id="MBM0234018.1"/>
    </source>
</evidence>
<reference evidence="2 3" key="1">
    <citation type="submission" date="2021-01" db="EMBL/GenBank/DDBJ databases">
        <title>Draft genome sequence of Micromonospora sp. strain STR1_7.</title>
        <authorList>
            <person name="Karlyshev A."/>
            <person name="Jawad R."/>
        </authorList>
    </citation>
    <scope>NUCLEOTIDE SEQUENCE [LARGE SCALE GENOMIC DNA]</scope>
    <source>
        <strain evidence="2 3">STR1-7</strain>
    </source>
</reference>
<dbReference type="EMBL" id="JAEVHM010000112">
    <property type="protein sequence ID" value="MBM0234018.1"/>
    <property type="molecule type" value="Genomic_DNA"/>
</dbReference>
<proteinExistence type="predicted"/>
<evidence type="ECO:0000313" key="3">
    <source>
        <dbReference type="Proteomes" id="UP000601027"/>
    </source>
</evidence>